<dbReference type="SUPFAM" id="SSF52518">
    <property type="entry name" value="Thiamin diphosphate-binding fold (THDP-binding)"/>
    <property type="match status" value="2"/>
</dbReference>
<evidence type="ECO:0000313" key="3">
    <source>
        <dbReference type="EMBL" id="MCA9729150.1"/>
    </source>
</evidence>
<protein>
    <submittedName>
        <fullName evidence="3">Transketolase</fullName>
    </submittedName>
</protein>
<name>A0A956M0M5_UNCEI</name>
<dbReference type="Pfam" id="PF00456">
    <property type="entry name" value="Transketolase_N"/>
    <property type="match status" value="1"/>
</dbReference>
<comment type="caution">
    <text evidence="3">The sequence shown here is derived from an EMBL/GenBank/DDBJ whole genome shotgun (WGS) entry which is preliminary data.</text>
</comment>
<dbReference type="PANTHER" id="PTHR43522">
    <property type="entry name" value="TRANSKETOLASE"/>
    <property type="match status" value="1"/>
</dbReference>
<dbReference type="SUPFAM" id="SSF52922">
    <property type="entry name" value="TK C-terminal domain-like"/>
    <property type="match status" value="1"/>
</dbReference>
<accession>A0A956M0M5</accession>
<reference evidence="3" key="2">
    <citation type="journal article" date="2021" name="Microbiome">
        <title>Successional dynamics and alternative stable states in a saline activated sludge microbial community over 9 years.</title>
        <authorList>
            <person name="Wang Y."/>
            <person name="Ye J."/>
            <person name="Ju F."/>
            <person name="Liu L."/>
            <person name="Boyd J.A."/>
            <person name="Deng Y."/>
            <person name="Parks D.H."/>
            <person name="Jiang X."/>
            <person name="Yin X."/>
            <person name="Woodcroft B.J."/>
            <person name="Tyson G.W."/>
            <person name="Hugenholtz P."/>
            <person name="Polz M.F."/>
            <person name="Zhang T."/>
        </authorList>
    </citation>
    <scope>NUCLEOTIDE SEQUENCE</scope>
    <source>
        <strain evidence="3">HKST-UBA01</strain>
    </source>
</reference>
<feature type="domain" description="Transketolase N-terminal" evidence="2">
    <location>
        <begin position="91"/>
        <end position="270"/>
    </location>
</feature>
<dbReference type="InterPro" id="IPR009014">
    <property type="entry name" value="Transketo_C/PFOR_II"/>
</dbReference>
<dbReference type="GO" id="GO:0005829">
    <property type="term" value="C:cytosol"/>
    <property type="evidence" value="ECO:0007669"/>
    <property type="project" value="TreeGrafter"/>
</dbReference>
<sequence>MTLNYRQSGHPGGSRSKVHAMVATLLGDIMRWDLRHPEKRFNDRFVLVAGHCTPLLYSTLAALTEALRHKHAQTGDERFAIPNFEERALVWEDLMTFRRNGGLPGHAEMEGKTLFVKFNTGPSGHGSPPAAGPAMALKRAGADDVRVYAFEGEGGLTTGATHETRNSAWGLGLDNLVYVVDWNDFGIDEHATSSVIPGTPRDWFEPYGWHVTGTEDGMEWNGVHRALSECIYANAKNLPRMCWVKTRKGRDYLKYDYASHGAPHKSNSEIYWETKRAFAEKYGVDFAGFGQPVPKDPAEWRRQVETNFRKVVQVMHDDQALVDYLADTLVRIGDSVPQNHPKCRLDLGRNPWSDPELTDVEAYPAEMWKAPGESAPNRAALGTWGAWCNSWGRKKYGRPLFLALSADLADSTNLSGFAKGFDGTPGWDWYDRNTNQDGALLPQEITEFCNSGMSVGIATVNLSNKPFEEFDGFGAACSTYGSFSYLKYGPMRLFSQLAQDSEIQVGKVIWVAGHSGPETADDSRTHFGVFATGVTQLFPDGHVIDVHPWEYNEVPVVIAAALRTKAHIIALHLTRPPVAIPDRQALGMDSHFAAAKGAYVMRDFTPGRPKQGTILVTGTSTTANVVQLLPELGKSGPNVKVVAVISPQLWKLQDEAYRRRVLPMEDWIDSTVISNRSRRVCWDWLPHHIAAEYAMTSDFDDRWRTGGNVDEVIEEAHLSQKWLQEGIERFARDRETRLSRIREALDAAGR</sequence>
<proteinExistence type="predicted"/>
<dbReference type="InterPro" id="IPR005474">
    <property type="entry name" value="Transketolase_N"/>
</dbReference>
<reference evidence="3" key="1">
    <citation type="submission" date="2020-04" db="EMBL/GenBank/DDBJ databases">
        <authorList>
            <person name="Zhang T."/>
        </authorList>
    </citation>
    <scope>NUCLEOTIDE SEQUENCE</scope>
    <source>
        <strain evidence="3">HKST-UBA01</strain>
    </source>
</reference>
<organism evidence="3 4">
    <name type="scientific">Eiseniibacteriota bacterium</name>
    <dbReference type="NCBI Taxonomy" id="2212470"/>
    <lineage>
        <taxon>Bacteria</taxon>
        <taxon>Candidatus Eiseniibacteriota</taxon>
    </lineage>
</organism>
<evidence type="ECO:0000259" key="2">
    <source>
        <dbReference type="Pfam" id="PF00456"/>
    </source>
</evidence>
<dbReference type="EMBL" id="JAGQHR010000588">
    <property type="protein sequence ID" value="MCA9729150.1"/>
    <property type="molecule type" value="Genomic_DNA"/>
</dbReference>
<dbReference type="InterPro" id="IPR029061">
    <property type="entry name" value="THDP-binding"/>
</dbReference>
<dbReference type="Gene3D" id="3.40.50.920">
    <property type="match status" value="1"/>
</dbReference>
<comment type="cofactor">
    <cofactor evidence="1">
        <name>thiamine diphosphate</name>
        <dbReference type="ChEBI" id="CHEBI:58937"/>
    </cofactor>
</comment>
<dbReference type="Gene3D" id="3.40.50.970">
    <property type="match status" value="2"/>
</dbReference>
<dbReference type="GO" id="GO:0006098">
    <property type="term" value="P:pentose-phosphate shunt"/>
    <property type="evidence" value="ECO:0007669"/>
    <property type="project" value="TreeGrafter"/>
</dbReference>
<evidence type="ECO:0000313" key="4">
    <source>
        <dbReference type="Proteomes" id="UP000697710"/>
    </source>
</evidence>
<dbReference type="AlphaFoldDB" id="A0A956M0M5"/>
<dbReference type="PANTHER" id="PTHR43522:SF2">
    <property type="entry name" value="TRANSKETOLASE 1-RELATED"/>
    <property type="match status" value="1"/>
</dbReference>
<evidence type="ECO:0000256" key="1">
    <source>
        <dbReference type="ARBA" id="ARBA00001964"/>
    </source>
</evidence>
<gene>
    <name evidence="3" type="ORF">KC729_15780</name>
</gene>
<dbReference type="InterPro" id="IPR033247">
    <property type="entry name" value="Transketolase_fam"/>
</dbReference>
<dbReference type="GO" id="GO:0004802">
    <property type="term" value="F:transketolase activity"/>
    <property type="evidence" value="ECO:0007669"/>
    <property type="project" value="TreeGrafter"/>
</dbReference>
<dbReference type="Proteomes" id="UP000697710">
    <property type="component" value="Unassembled WGS sequence"/>
</dbReference>